<dbReference type="EMBL" id="GGEC01063140">
    <property type="protein sequence ID" value="MBX43624.1"/>
    <property type="molecule type" value="Transcribed_RNA"/>
</dbReference>
<name>A0A2P2NMJ2_RHIMU</name>
<proteinExistence type="predicted"/>
<sequence>MESHRKYKMAKEQRQPFRICWHHPFGRAEMEFVRIPKLKSPTSICNDNK</sequence>
<protein>
    <submittedName>
        <fullName evidence="1">Uncharacterized protein</fullName>
    </submittedName>
</protein>
<dbReference type="AlphaFoldDB" id="A0A2P2NMJ2"/>
<evidence type="ECO:0000313" key="1">
    <source>
        <dbReference type="EMBL" id="MBX43624.1"/>
    </source>
</evidence>
<reference evidence="1" key="1">
    <citation type="submission" date="2018-02" db="EMBL/GenBank/DDBJ databases">
        <title>Rhizophora mucronata_Transcriptome.</title>
        <authorList>
            <person name="Meera S.P."/>
            <person name="Sreeshan A."/>
            <person name="Augustine A."/>
        </authorList>
    </citation>
    <scope>NUCLEOTIDE SEQUENCE</scope>
    <source>
        <tissue evidence="1">Leaf</tissue>
    </source>
</reference>
<organism evidence="1">
    <name type="scientific">Rhizophora mucronata</name>
    <name type="common">Asiatic mangrove</name>
    <dbReference type="NCBI Taxonomy" id="61149"/>
    <lineage>
        <taxon>Eukaryota</taxon>
        <taxon>Viridiplantae</taxon>
        <taxon>Streptophyta</taxon>
        <taxon>Embryophyta</taxon>
        <taxon>Tracheophyta</taxon>
        <taxon>Spermatophyta</taxon>
        <taxon>Magnoliopsida</taxon>
        <taxon>eudicotyledons</taxon>
        <taxon>Gunneridae</taxon>
        <taxon>Pentapetalae</taxon>
        <taxon>rosids</taxon>
        <taxon>fabids</taxon>
        <taxon>Malpighiales</taxon>
        <taxon>Rhizophoraceae</taxon>
        <taxon>Rhizophora</taxon>
    </lineage>
</organism>
<accession>A0A2P2NMJ2</accession>